<proteinExistence type="inferred from homology"/>
<dbReference type="InterPro" id="IPR051317">
    <property type="entry name" value="Gfo/Idh/MocA_oxidoreduct"/>
</dbReference>
<reference evidence="6" key="1">
    <citation type="submission" date="2018-12" db="EMBL/GenBank/DDBJ databases">
        <title>Tengunoibacter tsumagoiensis gen. nov., sp. nov., Dictyobacter kobayashii sp. nov., D. alpinus sp. nov., and D. joshuensis sp. nov. and description of Dictyobacteraceae fam. nov. within the order Ktedonobacterales isolated from Tengu-no-mugimeshi.</title>
        <authorList>
            <person name="Wang C.M."/>
            <person name="Zheng Y."/>
            <person name="Sakai Y."/>
            <person name="Toyoda A."/>
            <person name="Minakuchi Y."/>
            <person name="Abe K."/>
            <person name="Yokota A."/>
            <person name="Yabe S."/>
        </authorList>
    </citation>
    <scope>NUCLEOTIDE SEQUENCE [LARGE SCALE GENOMIC DNA]</scope>
    <source>
        <strain evidence="6">Uno3</strain>
    </source>
</reference>
<dbReference type="GO" id="GO:0016491">
    <property type="term" value="F:oxidoreductase activity"/>
    <property type="evidence" value="ECO:0007669"/>
    <property type="project" value="UniProtKB-KW"/>
</dbReference>
<dbReference type="PANTHER" id="PTHR43708:SF5">
    <property type="entry name" value="CONSERVED EXPRESSED OXIDOREDUCTASE (EUROFUNG)-RELATED"/>
    <property type="match status" value="1"/>
</dbReference>
<dbReference type="OrthoDB" id="9783105at2"/>
<dbReference type="Gene3D" id="3.30.360.10">
    <property type="entry name" value="Dihydrodipicolinate Reductase, domain 2"/>
    <property type="match status" value="1"/>
</dbReference>
<dbReference type="RefSeq" id="WP_126581308.1">
    <property type="nucleotide sequence ID" value="NZ_BIFR01000001.1"/>
</dbReference>
<protein>
    <submittedName>
        <fullName evidence="5">Oxidoreductase</fullName>
    </submittedName>
</protein>
<evidence type="ECO:0000259" key="3">
    <source>
        <dbReference type="Pfam" id="PF01408"/>
    </source>
</evidence>
<dbReference type="SUPFAM" id="SSF55347">
    <property type="entry name" value="Glyceraldehyde-3-phosphate dehydrogenase-like, C-terminal domain"/>
    <property type="match status" value="1"/>
</dbReference>
<evidence type="ECO:0000259" key="4">
    <source>
        <dbReference type="Pfam" id="PF02894"/>
    </source>
</evidence>
<dbReference type="Pfam" id="PF02894">
    <property type="entry name" value="GFO_IDH_MocA_C"/>
    <property type="match status" value="1"/>
</dbReference>
<evidence type="ECO:0000256" key="2">
    <source>
        <dbReference type="ARBA" id="ARBA00023002"/>
    </source>
</evidence>
<comment type="similarity">
    <text evidence="1">Belongs to the Gfo/Idh/MocA family.</text>
</comment>
<dbReference type="InterPro" id="IPR000683">
    <property type="entry name" value="Gfo/Idh/MocA-like_OxRdtase_N"/>
</dbReference>
<dbReference type="InterPro" id="IPR004104">
    <property type="entry name" value="Gfo/Idh/MocA-like_OxRdtase_C"/>
</dbReference>
<feature type="domain" description="Gfo/Idh/MocA-like oxidoreductase C-terminal" evidence="4">
    <location>
        <begin position="145"/>
        <end position="361"/>
    </location>
</feature>
<dbReference type="Proteomes" id="UP000287352">
    <property type="component" value="Unassembled WGS sequence"/>
</dbReference>
<dbReference type="GO" id="GO:0000166">
    <property type="term" value="F:nucleotide binding"/>
    <property type="evidence" value="ECO:0007669"/>
    <property type="project" value="InterPro"/>
</dbReference>
<sequence>MSLSVSPSSSLLRVAVIGYGNAGATFHAPLIASTAGMQVAAIVTGNPERQQVARQHFPDALIYTQVQELWDHASEYDLAVIATPNQSHYPLGLAALEAGLPVIIDKPLAGTIAEAEQLLAKSQATGKMLTVFQNRRWDGDFLTIKRLIQQKTLDSITRFESRFERYRAQPRPNAWRESADPSAAGGLLYDIGSHLIDQALQLFGQPVSVYAEMDQRRPQAQIDDDSFVALRFANGVRAHLWMSLVARRPGPRFRLIGLRGTYEKWGLDPQENALKAGQRPGHTNWGQEPRELWGTLLCDQGLTFDGQIETLPGSYEDYYAHIHSTLKNGAPPPVDPADAIAVLRIIEAAQRSARNQTIVML</sequence>
<evidence type="ECO:0000313" key="5">
    <source>
        <dbReference type="EMBL" id="GCE13812.1"/>
    </source>
</evidence>
<feature type="domain" description="Gfo/Idh/MocA-like oxidoreductase N-terminal" evidence="3">
    <location>
        <begin position="12"/>
        <end position="131"/>
    </location>
</feature>
<keyword evidence="2" id="KW-0560">Oxidoreductase</keyword>
<gene>
    <name evidence="5" type="ORF">KTT_36710</name>
</gene>
<comment type="caution">
    <text evidence="5">The sequence shown here is derived from an EMBL/GenBank/DDBJ whole genome shotgun (WGS) entry which is preliminary data.</text>
</comment>
<dbReference type="PANTHER" id="PTHR43708">
    <property type="entry name" value="CONSERVED EXPRESSED OXIDOREDUCTASE (EUROFUNG)"/>
    <property type="match status" value="1"/>
</dbReference>
<dbReference type="Pfam" id="PF01408">
    <property type="entry name" value="GFO_IDH_MocA"/>
    <property type="match status" value="1"/>
</dbReference>
<accession>A0A402A3Z5</accession>
<name>A0A402A3Z5_9CHLR</name>
<keyword evidence="6" id="KW-1185">Reference proteome</keyword>
<evidence type="ECO:0000313" key="6">
    <source>
        <dbReference type="Proteomes" id="UP000287352"/>
    </source>
</evidence>
<evidence type="ECO:0000256" key="1">
    <source>
        <dbReference type="ARBA" id="ARBA00010928"/>
    </source>
</evidence>
<dbReference type="EMBL" id="BIFR01000001">
    <property type="protein sequence ID" value="GCE13812.1"/>
    <property type="molecule type" value="Genomic_DNA"/>
</dbReference>
<dbReference type="SUPFAM" id="SSF51735">
    <property type="entry name" value="NAD(P)-binding Rossmann-fold domains"/>
    <property type="match status" value="1"/>
</dbReference>
<organism evidence="5 6">
    <name type="scientific">Tengunoibacter tsumagoiensis</name>
    <dbReference type="NCBI Taxonomy" id="2014871"/>
    <lineage>
        <taxon>Bacteria</taxon>
        <taxon>Bacillati</taxon>
        <taxon>Chloroflexota</taxon>
        <taxon>Ktedonobacteria</taxon>
        <taxon>Ktedonobacterales</taxon>
        <taxon>Dictyobacteraceae</taxon>
        <taxon>Tengunoibacter</taxon>
    </lineage>
</organism>
<dbReference type="Gene3D" id="3.40.50.720">
    <property type="entry name" value="NAD(P)-binding Rossmann-like Domain"/>
    <property type="match status" value="1"/>
</dbReference>
<dbReference type="AlphaFoldDB" id="A0A402A3Z5"/>
<dbReference type="InterPro" id="IPR036291">
    <property type="entry name" value="NAD(P)-bd_dom_sf"/>
</dbReference>